<organism evidence="2">
    <name type="scientific">Clastoptera arizonana</name>
    <name type="common">Arizona spittle bug</name>
    <dbReference type="NCBI Taxonomy" id="38151"/>
    <lineage>
        <taxon>Eukaryota</taxon>
        <taxon>Metazoa</taxon>
        <taxon>Ecdysozoa</taxon>
        <taxon>Arthropoda</taxon>
        <taxon>Hexapoda</taxon>
        <taxon>Insecta</taxon>
        <taxon>Pterygota</taxon>
        <taxon>Neoptera</taxon>
        <taxon>Paraneoptera</taxon>
        <taxon>Hemiptera</taxon>
        <taxon>Auchenorrhyncha</taxon>
        <taxon>Cercopoidea</taxon>
        <taxon>Clastopteridae</taxon>
        <taxon>Clastoptera</taxon>
    </lineage>
</organism>
<dbReference type="EMBL" id="GEDC01010091">
    <property type="protein sequence ID" value="JAS27207.1"/>
    <property type="molecule type" value="Transcribed_RNA"/>
</dbReference>
<name>A0A1B6DNG2_9HEMI</name>
<feature type="region of interest" description="Disordered" evidence="1">
    <location>
        <begin position="1"/>
        <end position="80"/>
    </location>
</feature>
<proteinExistence type="predicted"/>
<dbReference type="AlphaFoldDB" id="A0A1B6DNG2"/>
<evidence type="ECO:0000313" key="2">
    <source>
        <dbReference type="EMBL" id="JAS27207.1"/>
    </source>
</evidence>
<reference evidence="2" key="1">
    <citation type="submission" date="2015-12" db="EMBL/GenBank/DDBJ databases">
        <title>De novo transcriptome assembly of four potential Pierce s Disease insect vectors from Arizona vineyards.</title>
        <authorList>
            <person name="Tassone E.E."/>
        </authorList>
    </citation>
    <scope>NUCLEOTIDE SEQUENCE</scope>
</reference>
<evidence type="ECO:0000256" key="1">
    <source>
        <dbReference type="SAM" id="MobiDB-lite"/>
    </source>
</evidence>
<protein>
    <submittedName>
        <fullName evidence="2">Uncharacterized protein</fullName>
    </submittedName>
</protein>
<gene>
    <name evidence="2" type="ORF">g.2415</name>
</gene>
<sequence length="110" mass="12193">KTDRGLPRGTLRHSAHRQQPLQPHQDGVSLGGGEDSQPDFGRVSSAPAGHLQRDLGLEEDAYRSPALPQEDTAPSTEPERRLPLPQYLCSCSRCIWRQACETPCLGVYTW</sequence>
<accession>A0A1B6DNG2</accession>
<feature type="non-terminal residue" evidence="2">
    <location>
        <position position="1"/>
    </location>
</feature>
<feature type="compositionally biased region" description="Basic and acidic residues" evidence="1">
    <location>
        <begin position="51"/>
        <end position="62"/>
    </location>
</feature>